<feature type="domain" description="GGDEF" evidence="3">
    <location>
        <begin position="156"/>
        <end position="284"/>
    </location>
</feature>
<dbReference type="RefSeq" id="WP_085783777.1">
    <property type="nucleotide sequence ID" value="NZ_CP008743.1"/>
</dbReference>
<keyword evidence="1" id="KW-0472">Membrane</keyword>
<accession>A0A1W6N3P9</accession>
<dbReference type="GO" id="GO:0071111">
    <property type="term" value="F:cyclic-guanylate-specific phosphodiesterase activity"/>
    <property type="evidence" value="ECO:0007669"/>
    <property type="project" value="InterPro"/>
</dbReference>
<dbReference type="OrthoDB" id="7251575at2"/>
<dbReference type="InterPro" id="IPR043128">
    <property type="entry name" value="Rev_trsase/Diguanyl_cyclase"/>
</dbReference>
<dbReference type="PANTHER" id="PTHR33121:SF70">
    <property type="entry name" value="SIGNALING PROTEIN YKOW"/>
    <property type="match status" value="1"/>
</dbReference>
<dbReference type="InterPro" id="IPR001633">
    <property type="entry name" value="EAL_dom"/>
</dbReference>
<dbReference type="SUPFAM" id="SSF55073">
    <property type="entry name" value="Nucleotide cyclase"/>
    <property type="match status" value="1"/>
</dbReference>
<dbReference type="PROSITE" id="PS50883">
    <property type="entry name" value="EAL"/>
    <property type="match status" value="1"/>
</dbReference>
<evidence type="ECO:0000259" key="2">
    <source>
        <dbReference type="PROSITE" id="PS50883"/>
    </source>
</evidence>
<sequence length="552" mass="61999">MAPILFSIGMAFLFPKGFQKLTSSLWILFIVLACTAVVFFGGGTKLAYTHAFYIPIVLAGISFNSVGGLIIGMLSGFILGPWMPADIAANQMQPLESWVVRLFFFTLIGGIVGYGCQVLKSFLLEVKKKLLTDPITELPNLKGLEDLVERQGLTNRKYAIVVLHVDHLKYIVRALGQASVEEILRQIRYQLTPHLNSLAFPILLDQESFALFIYQDTDVPKVIETCRHLIKNEFIIESIPIFTEFNYGVAFKEADDHILDVVRKAKLAAEKSKRFSAPYSIFQKEDDSYSKRNLQLIHDLSHTIGNKKLQLFYQPKIDLKTGAIIGVEALSRWNHPQFGAIPPNEFINLIEGTLLINNYTKWMIHSALKQVSQWHKNGLKLQIALNFSMKNFYDPSVLQELHATRRNLGIPPESIEIEVTENAVASNIKTVADILATLRDTGIKIAVDDFGTGQSSLQYLFELPIDTIKIDKIFIDQMITNSAAEAIVRSAVLLAHELNLQAVAEGVESEKELRFLQKIGCDQGQGYFFAKPMTAEFLTQWISARESQNAKS</sequence>
<reference evidence="4 5" key="1">
    <citation type="submission" date="2014-06" db="EMBL/GenBank/DDBJ databases">
        <title>The genome of the endonuclear symbiont Nucleicultrix amoebiphila.</title>
        <authorList>
            <person name="Schulz F."/>
            <person name="Horn M."/>
        </authorList>
    </citation>
    <scope>NUCLEOTIDE SEQUENCE [LARGE SCALE GENOMIC DNA]</scope>
    <source>
        <strain evidence="4 5">FS5</strain>
    </source>
</reference>
<feature type="transmembrane region" description="Helical" evidence="1">
    <location>
        <begin position="98"/>
        <end position="119"/>
    </location>
</feature>
<keyword evidence="1" id="KW-1133">Transmembrane helix</keyword>
<evidence type="ECO:0000259" key="3">
    <source>
        <dbReference type="PROSITE" id="PS50887"/>
    </source>
</evidence>
<dbReference type="SMART" id="SM00052">
    <property type="entry name" value="EAL"/>
    <property type="match status" value="1"/>
</dbReference>
<dbReference type="SMART" id="SM00267">
    <property type="entry name" value="GGDEF"/>
    <property type="match status" value="1"/>
</dbReference>
<dbReference type="InterPro" id="IPR035919">
    <property type="entry name" value="EAL_sf"/>
</dbReference>
<dbReference type="Pfam" id="PF00990">
    <property type="entry name" value="GGDEF"/>
    <property type="match status" value="1"/>
</dbReference>
<organism evidence="4 5">
    <name type="scientific">Candidatus Nucleicultrix amoebiphila FS5</name>
    <dbReference type="NCBI Taxonomy" id="1414854"/>
    <lineage>
        <taxon>Bacteria</taxon>
        <taxon>Pseudomonadati</taxon>
        <taxon>Pseudomonadota</taxon>
        <taxon>Alphaproteobacteria</taxon>
        <taxon>Holosporales</taxon>
        <taxon>Candidatus Nucleicultricaceae</taxon>
        <taxon>Candidatus Nucleicultrix</taxon>
    </lineage>
</organism>
<feature type="domain" description="EAL" evidence="2">
    <location>
        <begin position="293"/>
        <end position="546"/>
    </location>
</feature>
<dbReference type="SUPFAM" id="SSF141868">
    <property type="entry name" value="EAL domain-like"/>
    <property type="match status" value="1"/>
</dbReference>
<evidence type="ECO:0008006" key="6">
    <source>
        <dbReference type="Google" id="ProtNLM"/>
    </source>
</evidence>
<dbReference type="PROSITE" id="PS50887">
    <property type="entry name" value="GGDEF"/>
    <property type="match status" value="1"/>
</dbReference>
<dbReference type="EMBL" id="CP008743">
    <property type="protein sequence ID" value="ARN84388.1"/>
    <property type="molecule type" value="Genomic_DNA"/>
</dbReference>
<dbReference type="Proteomes" id="UP000237351">
    <property type="component" value="Chromosome"/>
</dbReference>
<keyword evidence="5" id="KW-1185">Reference proteome</keyword>
<dbReference type="CDD" id="cd01948">
    <property type="entry name" value="EAL"/>
    <property type="match status" value="1"/>
</dbReference>
<dbReference type="InterPro" id="IPR050706">
    <property type="entry name" value="Cyclic-di-GMP_PDE-like"/>
</dbReference>
<dbReference type="PANTHER" id="PTHR33121">
    <property type="entry name" value="CYCLIC DI-GMP PHOSPHODIESTERASE PDEF"/>
    <property type="match status" value="1"/>
</dbReference>
<dbReference type="Gene3D" id="3.20.20.450">
    <property type="entry name" value="EAL domain"/>
    <property type="match status" value="1"/>
</dbReference>
<dbReference type="KEGG" id="naf:GQ61_02545"/>
<keyword evidence="1" id="KW-0812">Transmembrane</keyword>
<evidence type="ECO:0000313" key="5">
    <source>
        <dbReference type="Proteomes" id="UP000237351"/>
    </source>
</evidence>
<feature type="transmembrane region" description="Helical" evidence="1">
    <location>
        <begin position="23"/>
        <end position="40"/>
    </location>
</feature>
<dbReference type="AlphaFoldDB" id="A0A1W6N3P9"/>
<dbReference type="STRING" id="1414854.GQ61_02545"/>
<dbReference type="Pfam" id="PF00563">
    <property type="entry name" value="EAL"/>
    <property type="match status" value="1"/>
</dbReference>
<gene>
    <name evidence="4" type="ORF">GQ61_02545</name>
</gene>
<feature type="transmembrane region" description="Helical" evidence="1">
    <location>
        <begin position="52"/>
        <end position="78"/>
    </location>
</feature>
<evidence type="ECO:0000256" key="1">
    <source>
        <dbReference type="SAM" id="Phobius"/>
    </source>
</evidence>
<evidence type="ECO:0000313" key="4">
    <source>
        <dbReference type="EMBL" id="ARN84388.1"/>
    </source>
</evidence>
<dbReference type="InterPro" id="IPR000160">
    <property type="entry name" value="GGDEF_dom"/>
</dbReference>
<name>A0A1W6N3P9_9PROT</name>
<proteinExistence type="predicted"/>
<dbReference type="InterPro" id="IPR029787">
    <property type="entry name" value="Nucleotide_cyclase"/>
</dbReference>
<protein>
    <recommendedName>
        <fullName evidence="6">EAL domain-containing protein</fullName>
    </recommendedName>
</protein>
<dbReference type="Gene3D" id="3.30.70.270">
    <property type="match status" value="1"/>
</dbReference>